<dbReference type="Proteomes" id="UP000696573">
    <property type="component" value="Unassembled WGS sequence"/>
</dbReference>
<keyword evidence="2" id="KW-0472">Membrane</keyword>
<feature type="transmembrane region" description="Helical" evidence="2">
    <location>
        <begin position="345"/>
        <end position="363"/>
    </location>
</feature>
<organism evidence="3 4">
    <name type="scientific">Clonostachys rhizophaga</name>
    <dbReference type="NCBI Taxonomy" id="160324"/>
    <lineage>
        <taxon>Eukaryota</taxon>
        <taxon>Fungi</taxon>
        <taxon>Dikarya</taxon>
        <taxon>Ascomycota</taxon>
        <taxon>Pezizomycotina</taxon>
        <taxon>Sordariomycetes</taxon>
        <taxon>Hypocreomycetidae</taxon>
        <taxon>Hypocreales</taxon>
        <taxon>Bionectriaceae</taxon>
        <taxon>Clonostachys</taxon>
    </lineage>
</organism>
<evidence type="ECO:0000256" key="2">
    <source>
        <dbReference type="SAM" id="Phobius"/>
    </source>
</evidence>
<feature type="region of interest" description="Disordered" evidence="1">
    <location>
        <begin position="377"/>
        <end position="398"/>
    </location>
</feature>
<dbReference type="AlphaFoldDB" id="A0A9N9W0G4"/>
<dbReference type="EMBL" id="CABFNQ020000763">
    <property type="protein sequence ID" value="CAH0040931.1"/>
    <property type="molecule type" value="Genomic_DNA"/>
</dbReference>
<accession>A0A9N9W0G4</accession>
<reference evidence="3" key="1">
    <citation type="submission" date="2021-10" db="EMBL/GenBank/DDBJ databases">
        <authorList>
            <person name="Piombo E."/>
        </authorList>
    </citation>
    <scope>NUCLEOTIDE SEQUENCE</scope>
</reference>
<evidence type="ECO:0000313" key="3">
    <source>
        <dbReference type="EMBL" id="CAH0040931.1"/>
    </source>
</evidence>
<keyword evidence="2" id="KW-1133">Transmembrane helix</keyword>
<gene>
    <name evidence="3" type="ORF">CRHIZ90672A_00008896</name>
</gene>
<name>A0A9N9W0G4_9HYPO</name>
<evidence type="ECO:0000313" key="4">
    <source>
        <dbReference type="Proteomes" id="UP000696573"/>
    </source>
</evidence>
<protein>
    <submittedName>
        <fullName evidence="3">Uncharacterized protein</fullName>
    </submittedName>
</protein>
<evidence type="ECO:0000256" key="1">
    <source>
        <dbReference type="SAM" id="MobiDB-lite"/>
    </source>
</evidence>
<keyword evidence="4" id="KW-1185">Reference proteome</keyword>
<sequence>MFNAFHLNKRSVDAGSIAGSSFWAAEDGIDGDSYLALTHRQSFEDDNGEPQVCEMILSYSFQTKLTCGYLRGSPKSNLSEVVAQIRALPQQMLHPISLPVLLTSYQLTPHRTQSYYDARARLEQLEHHVAQCQEAGSSSEVMLLSMPFDIDALVREMAECYSDTRSNTTKDYGVVLEGIEEALDTFWDMCSVFDVNETTDQEDSSREAIEKIHRKLVSTVHFFAMKLEGLESFVADTQSRLKIQRKMIKTIISQRNTKLVDNLAAERRNGGFIDQNWNKTPVTKLPAVFGSGYMFVFVGVLSFAFLAIKLVNLLFNWLLSVPLRLKSEGDLEGQYEGPSMRPVDIIVYILALVPMAVFVSLLYKSGRKKGATIKEWGMEESQDGSKKGSLPINGELQK</sequence>
<feature type="transmembrane region" description="Helical" evidence="2">
    <location>
        <begin position="293"/>
        <end position="315"/>
    </location>
</feature>
<proteinExistence type="predicted"/>
<comment type="caution">
    <text evidence="3">The sequence shown here is derived from an EMBL/GenBank/DDBJ whole genome shotgun (WGS) entry which is preliminary data.</text>
</comment>
<dbReference type="OrthoDB" id="5144566at2759"/>
<keyword evidence="2" id="KW-0812">Transmembrane</keyword>